<sequence>MTNRRDWLKDFKKLDKSIVIACANGETVVGEAIGNVVNEDMDVSINNVLYVPNLATNLLSVSTIVNKNLVVVFEKSGFKIIKADGCKVSGRPCMKVLQITVSIKYSIVHRK</sequence>
<comment type="caution">
    <text evidence="2">The sequence shown here is derived from an EMBL/GenBank/DDBJ whole genome shotgun (WGS) entry which is preliminary data.</text>
</comment>
<evidence type="ECO:0000313" key="3">
    <source>
        <dbReference type="Proteomes" id="UP000814243"/>
    </source>
</evidence>
<evidence type="ECO:0000259" key="1">
    <source>
        <dbReference type="Pfam" id="PF22936"/>
    </source>
</evidence>
<dbReference type="InterPro" id="IPR054722">
    <property type="entry name" value="PolX-like_BBD"/>
</dbReference>
<evidence type="ECO:0000313" key="2">
    <source>
        <dbReference type="EMBL" id="KAH9632116.1"/>
    </source>
</evidence>
<dbReference type="EMBL" id="JACEFF010000728">
    <property type="protein sequence ID" value="KAH9632116.1"/>
    <property type="molecule type" value="Genomic_DNA"/>
</dbReference>
<protein>
    <recommendedName>
        <fullName evidence="1">Retrovirus-related Pol polyprotein from transposon TNT 1-94-like beta-barrel domain-containing protein</fullName>
    </recommendedName>
</protein>
<proteinExistence type="predicted"/>
<dbReference type="Proteomes" id="UP000814243">
    <property type="component" value="Unassembled WGS sequence"/>
</dbReference>
<organism evidence="2 3">
    <name type="scientific">Spodoptera exigua</name>
    <name type="common">Beet armyworm</name>
    <name type="synonym">Noctua fulgens</name>
    <dbReference type="NCBI Taxonomy" id="7107"/>
    <lineage>
        <taxon>Eukaryota</taxon>
        <taxon>Metazoa</taxon>
        <taxon>Ecdysozoa</taxon>
        <taxon>Arthropoda</taxon>
        <taxon>Hexapoda</taxon>
        <taxon>Insecta</taxon>
        <taxon>Pterygota</taxon>
        <taxon>Neoptera</taxon>
        <taxon>Endopterygota</taxon>
        <taxon>Lepidoptera</taxon>
        <taxon>Glossata</taxon>
        <taxon>Ditrysia</taxon>
        <taxon>Noctuoidea</taxon>
        <taxon>Noctuidae</taxon>
        <taxon>Amphipyrinae</taxon>
        <taxon>Spodoptera</taxon>
    </lineage>
</organism>
<reference evidence="2" key="1">
    <citation type="journal article" date="2021" name="G3 (Bethesda)">
        <title>Genome and transcriptome analysis of the beet armyworm Spodoptera exigua reveals targets for pest control. .</title>
        <authorList>
            <person name="Simon S."/>
            <person name="Breeschoten T."/>
            <person name="Jansen H.J."/>
            <person name="Dirks R.P."/>
            <person name="Schranz M.E."/>
            <person name="Ros V.I.D."/>
        </authorList>
    </citation>
    <scope>NUCLEOTIDE SEQUENCE</scope>
    <source>
        <strain evidence="2">TB_SE_WUR_2020</strain>
    </source>
</reference>
<dbReference type="AlphaFoldDB" id="A0A922SBL5"/>
<accession>A0A922SBL5</accession>
<feature type="domain" description="Retrovirus-related Pol polyprotein from transposon TNT 1-94-like beta-barrel" evidence="1">
    <location>
        <begin position="1"/>
        <end position="68"/>
    </location>
</feature>
<dbReference type="Pfam" id="PF22936">
    <property type="entry name" value="Pol_BBD"/>
    <property type="match status" value="1"/>
</dbReference>
<gene>
    <name evidence="2" type="ORF">HF086_002623</name>
</gene>
<name>A0A922SBL5_SPOEX</name>